<evidence type="ECO:0000256" key="1">
    <source>
        <dbReference type="SAM" id="MobiDB-lite"/>
    </source>
</evidence>
<dbReference type="InterPro" id="IPR013783">
    <property type="entry name" value="Ig-like_fold"/>
</dbReference>
<dbReference type="PATRIC" id="fig|230361.4.peg.2379"/>
<proteinExistence type="predicted"/>
<evidence type="ECO:0000313" key="3">
    <source>
        <dbReference type="Proteomes" id="UP000067738"/>
    </source>
</evidence>
<dbReference type="InterPro" id="IPR008964">
    <property type="entry name" value="Invasin/intimin_cell_adhesion"/>
</dbReference>
<reference evidence="2 3" key="1">
    <citation type="submission" date="2015-04" db="EMBL/GenBank/DDBJ databases">
        <title>The complete genome sequence of the rumen methanogen Methanobrevibacter millerae SM9.</title>
        <authorList>
            <person name="Leahy S.C."/>
            <person name="Kelly W.J."/>
            <person name="Pacheco D.M."/>
            <person name="Li D."/>
            <person name="Altermann E."/>
            <person name="Attwood G.T."/>
        </authorList>
    </citation>
    <scope>NUCLEOTIDE SEQUENCE [LARGE SCALE GENOMIC DNA]</scope>
    <source>
        <strain evidence="2 3">SM9</strain>
    </source>
</reference>
<organism evidence="2 3">
    <name type="scientific">Methanobrevibacter millerae</name>
    <dbReference type="NCBI Taxonomy" id="230361"/>
    <lineage>
        <taxon>Archaea</taxon>
        <taxon>Methanobacteriati</taxon>
        <taxon>Methanobacteriota</taxon>
        <taxon>Methanomada group</taxon>
        <taxon>Methanobacteria</taxon>
        <taxon>Methanobacteriales</taxon>
        <taxon>Methanobacteriaceae</taxon>
        <taxon>Methanobrevibacter</taxon>
    </lineage>
</organism>
<gene>
    <name evidence="2" type="ORF">sm9_2305</name>
</gene>
<dbReference type="GeneID" id="26737263"/>
<dbReference type="KEGG" id="mmil:sm9_2305"/>
<dbReference type="RefSeq" id="WP_058740258.1">
    <property type="nucleotide sequence ID" value="NZ_CP011266.1"/>
</dbReference>
<feature type="region of interest" description="Disordered" evidence="1">
    <location>
        <begin position="52"/>
        <end position="93"/>
    </location>
</feature>
<dbReference type="Proteomes" id="UP000067738">
    <property type="component" value="Chromosome"/>
</dbReference>
<accession>A0A0U3EN85</accession>
<feature type="compositionally biased region" description="Low complexity" evidence="1">
    <location>
        <begin position="80"/>
        <end position="93"/>
    </location>
</feature>
<dbReference type="Gene3D" id="2.60.40.10">
    <property type="entry name" value="Immunoglobulins"/>
    <property type="match status" value="2"/>
</dbReference>
<protein>
    <submittedName>
        <fullName evidence="2">Adhesin-like protein</fullName>
    </submittedName>
</protein>
<dbReference type="AlphaFoldDB" id="A0A0U3EN85"/>
<name>A0A0U3EN85_9EURY</name>
<evidence type="ECO:0000313" key="2">
    <source>
        <dbReference type="EMBL" id="ALT70061.1"/>
    </source>
</evidence>
<dbReference type="OrthoDB" id="77001at2157"/>
<dbReference type="SUPFAM" id="SSF49373">
    <property type="entry name" value="Invasin/intimin cell-adhesion fragments"/>
    <property type="match status" value="1"/>
</dbReference>
<feature type="compositionally biased region" description="Polar residues" evidence="1">
    <location>
        <begin position="64"/>
        <end position="79"/>
    </location>
</feature>
<dbReference type="EMBL" id="CP011266">
    <property type="protein sequence ID" value="ALT70061.1"/>
    <property type="molecule type" value="Genomic_DNA"/>
</dbReference>
<sequence>MKFKNIFFITIILLTVLSISAISANDTVDNNADLISTDLNSVDVISADTINEESLSEDAPATDVSGNSTDVAGNSTDVAGNSTDDSTNTTGSSITSSDLVKYYKNDTQYTAGFLDVDGNPLVNQTIPIEINGRNYNRTTNSSGFIYFSINLEPGNYDLKVTNPVTNESVINNITVLSTLNADDVVKSYKNGTQYYLTVLDGQGNPLANADVTFNINGVMYERKSNASGIAKLNINLNSGKYIITAIGPNNLKVSNNITILPTIYGEDIKKYYRNGTQYYANFTDSQGNPLANADVTFNINGVMYTRSTNENGTAKLNINLNSGKYTLTAINPVTTEQMSNTVEVLNKIEVKNSNTGGNISMEYNASEKYTVALYEDNGTLAKNKEVKFNINGVMYTRTSDENGTASLTINLRPGNYVITAEFENCKLSNLIKVRITPTVKLVSSEVKYGQPIQFYLHEKNSGNPITGEHYGILYFNGTTYGAYPDANGLVQIGQQLPVGFKDNFLFGTIDDEYYSSILSMNTITIVE</sequence>
<keyword evidence="3" id="KW-1185">Reference proteome</keyword>